<evidence type="ECO:0000313" key="3">
    <source>
        <dbReference type="WBParaSite" id="SCUD_0000859601-mRNA-1"/>
    </source>
</evidence>
<dbReference type="AlphaFoldDB" id="A0A183K0T3"/>
<dbReference type="STRING" id="6186.A0A183K0T3"/>
<evidence type="ECO:0000313" key="1">
    <source>
        <dbReference type="EMBL" id="VDP31588.1"/>
    </source>
</evidence>
<organism evidence="3">
    <name type="scientific">Schistosoma curassoni</name>
    <dbReference type="NCBI Taxonomy" id="6186"/>
    <lineage>
        <taxon>Eukaryota</taxon>
        <taxon>Metazoa</taxon>
        <taxon>Spiralia</taxon>
        <taxon>Lophotrochozoa</taxon>
        <taxon>Platyhelminthes</taxon>
        <taxon>Trematoda</taxon>
        <taxon>Digenea</taxon>
        <taxon>Strigeidida</taxon>
        <taxon>Schistosomatoidea</taxon>
        <taxon>Schistosomatidae</taxon>
        <taxon>Schistosoma</taxon>
    </lineage>
</organism>
<keyword evidence="2" id="KW-1185">Reference proteome</keyword>
<sequence length="146" mass="17190">MEPVTGQLDLHSNFKAFKDNMGSFEIWIMLRKDVKDDNVLAAFLIFIGQDAYSLPKTLIFPDKLILLPYSTLKELLLNHVRFITFERRGRVKFHKMIRQDNQKVREFVLELQKQAAKCSFDDQLLVQLHYRLIDGINIPNLENKLI</sequence>
<dbReference type="WBParaSite" id="SCUD_0000859601-mRNA-1">
    <property type="protein sequence ID" value="SCUD_0000859601-mRNA-1"/>
    <property type="gene ID" value="SCUD_0000859601"/>
</dbReference>
<reference evidence="3" key="1">
    <citation type="submission" date="2016-06" db="UniProtKB">
        <authorList>
            <consortium name="WormBaseParasite"/>
        </authorList>
    </citation>
    <scope>IDENTIFICATION</scope>
</reference>
<protein>
    <submittedName>
        <fullName evidence="1 3">Uncharacterized protein</fullName>
    </submittedName>
</protein>
<gene>
    <name evidence="1" type="ORF">SCUD_LOCUS8596</name>
</gene>
<evidence type="ECO:0000313" key="2">
    <source>
        <dbReference type="Proteomes" id="UP000279833"/>
    </source>
</evidence>
<dbReference type="Proteomes" id="UP000279833">
    <property type="component" value="Unassembled WGS sequence"/>
</dbReference>
<reference evidence="1 2" key="2">
    <citation type="submission" date="2018-11" db="EMBL/GenBank/DDBJ databases">
        <authorList>
            <consortium name="Pathogen Informatics"/>
        </authorList>
    </citation>
    <scope>NUCLEOTIDE SEQUENCE [LARGE SCALE GENOMIC DNA]</scope>
    <source>
        <strain evidence="1">Dakar</strain>
        <strain evidence="2">Dakar, Senegal</strain>
    </source>
</reference>
<proteinExistence type="predicted"/>
<name>A0A183K0T3_9TREM</name>
<dbReference type="EMBL" id="UZAK01032819">
    <property type="protein sequence ID" value="VDP31588.1"/>
    <property type="molecule type" value="Genomic_DNA"/>
</dbReference>
<accession>A0A183K0T3</accession>